<dbReference type="AlphaFoldDB" id="F4KM56"/>
<dbReference type="HOGENOM" id="CLU_2975395_0_0_10"/>
<evidence type="ECO:0000313" key="1">
    <source>
        <dbReference type="EMBL" id="AEE13222.1"/>
    </source>
</evidence>
<name>F4KM56_PORAD</name>
<evidence type="ECO:0000313" key="2">
    <source>
        <dbReference type="Proteomes" id="UP000006545"/>
    </source>
</evidence>
<reference evidence="2" key="1">
    <citation type="submission" date="2011-04" db="EMBL/GenBank/DDBJ databases">
        <title>The complete genome of Porphyromonas asaccharolytica DSM 20707.</title>
        <authorList>
            <person name="Lucas S."/>
            <person name="Han J."/>
            <person name="Lapidus A."/>
            <person name="Bruce D."/>
            <person name="Goodwin L."/>
            <person name="Pitluck S."/>
            <person name="Peters L."/>
            <person name="Kyrpides N."/>
            <person name="Mavromatis K."/>
            <person name="Ivanova N."/>
            <person name="Ovchinnikova G."/>
            <person name="Pagani I."/>
            <person name="Lu M."/>
            <person name="Detter J.C."/>
            <person name="Tapia R."/>
            <person name="Han C."/>
            <person name="Land M."/>
            <person name="Hauser L."/>
            <person name="Markowitz V."/>
            <person name="Cheng J.-F."/>
            <person name="Hugenholtz P."/>
            <person name="Woyke T."/>
            <person name="Wu D."/>
            <person name="Gronow S."/>
            <person name="Wellnitz S."/>
            <person name="Brambilla E."/>
            <person name="Klenk H.-P."/>
            <person name="Eisen J.A."/>
        </authorList>
    </citation>
    <scope>NUCLEOTIDE SEQUENCE [LARGE SCALE GENOMIC DNA]</scope>
    <source>
        <strain evidence="2">ATCC 25260 / DSM 20707 / VPI 4198</strain>
    </source>
</reference>
<sequence length="58" mass="6734">MYYSKDKGTYFTSPEIVPAIPTLSEFFFCEEALISEKSITFAPRQSERHFPTARNTDH</sequence>
<protein>
    <submittedName>
        <fullName evidence="1">Uncharacterized protein</fullName>
    </submittedName>
</protein>
<keyword evidence="2" id="KW-1185">Reference proteome</keyword>
<accession>F4KM56</accession>
<dbReference type="EMBL" id="CP002689">
    <property type="protein sequence ID" value="AEE13222.1"/>
    <property type="molecule type" value="Genomic_DNA"/>
</dbReference>
<organism evidence="1 2">
    <name type="scientific">Porphyromonas asaccharolytica (strain ATCC 25260 / DSM 20707 / BCRC 10618 / CCUG 7834 / JCM 6326 / LMG 13178 / VPI 4198 / B440)</name>
    <name type="common">Bacteroides asaccharolyticus</name>
    <dbReference type="NCBI Taxonomy" id="879243"/>
    <lineage>
        <taxon>Bacteria</taxon>
        <taxon>Pseudomonadati</taxon>
        <taxon>Bacteroidota</taxon>
        <taxon>Bacteroidia</taxon>
        <taxon>Bacteroidales</taxon>
        <taxon>Porphyromonadaceae</taxon>
        <taxon>Porphyromonas</taxon>
    </lineage>
</organism>
<dbReference type="Proteomes" id="UP000006545">
    <property type="component" value="Chromosome"/>
</dbReference>
<proteinExistence type="predicted"/>
<dbReference type="KEGG" id="pah:Poras_1282"/>
<gene>
    <name evidence="1" type="ordered locus">Poras_1282</name>
</gene>